<keyword evidence="2" id="KW-0472">Membrane</keyword>
<proteinExistence type="predicted"/>
<feature type="compositionally biased region" description="Low complexity" evidence="1">
    <location>
        <begin position="201"/>
        <end position="214"/>
    </location>
</feature>
<protein>
    <submittedName>
        <fullName evidence="3">6801_t:CDS:1</fullName>
    </submittedName>
</protein>
<accession>A0A9N9GIU5</accession>
<dbReference type="AlphaFoldDB" id="A0A9N9GIU5"/>
<feature type="region of interest" description="Disordered" evidence="1">
    <location>
        <begin position="182"/>
        <end position="232"/>
    </location>
</feature>
<evidence type="ECO:0000256" key="2">
    <source>
        <dbReference type="SAM" id="Phobius"/>
    </source>
</evidence>
<feature type="transmembrane region" description="Helical" evidence="2">
    <location>
        <begin position="39"/>
        <end position="61"/>
    </location>
</feature>
<feature type="transmembrane region" description="Helical" evidence="2">
    <location>
        <begin position="73"/>
        <end position="95"/>
    </location>
</feature>
<keyword evidence="4" id="KW-1185">Reference proteome</keyword>
<gene>
    <name evidence="3" type="ORF">DERYTH_LOCUS8047</name>
</gene>
<name>A0A9N9GIU5_9GLOM</name>
<feature type="compositionally biased region" description="Polar residues" evidence="1">
    <location>
        <begin position="185"/>
        <end position="200"/>
    </location>
</feature>
<keyword evidence="2" id="KW-1133">Transmembrane helix</keyword>
<dbReference type="Proteomes" id="UP000789405">
    <property type="component" value="Unassembled WGS sequence"/>
</dbReference>
<dbReference type="OrthoDB" id="2383230at2759"/>
<evidence type="ECO:0000313" key="3">
    <source>
        <dbReference type="EMBL" id="CAG8609218.1"/>
    </source>
</evidence>
<feature type="transmembrane region" description="Helical" evidence="2">
    <location>
        <begin position="6"/>
        <end position="27"/>
    </location>
</feature>
<reference evidence="3" key="1">
    <citation type="submission" date="2021-06" db="EMBL/GenBank/DDBJ databases">
        <authorList>
            <person name="Kallberg Y."/>
            <person name="Tangrot J."/>
            <person name="Rosling A."/>
        </authorList>
    </citation>
    <scope>NUCLEOTIDE SEQUENCE</scope>
    <source>
        <strain evidence="3">MA453B</strain>
    </source>
</reference>
<evidence type="ECO:0000313" key="4">
    <source>
        <dbReference type="Proteomes" id="UP000789405"/>
    </source>
</evidence>
<evidence type="ECO:0000256" key="1">
    <source>
        <dbReference type="SAM" id="MobiDB-lite"/>
    </source>
</evidence>
<dbReference type="EMBL" id="CAJVPY010004066">
    <property type="protein sequence ID" value="CAG8609218.1"/>
    <property type="molecule type" value="Genomic_DNA"/>
</dbReference>
<feature type="compositionally biased region" description="Polar residues" evidence="1">
    <location>
        <begin position="346"/>
        <end position="368"/>
    </location>
</feature>
<feature type="transmembrane region" description="Helical" evidence="2">
    <location>
        <begin position="133"/>
        <end position="155"/>
    </location>
</feature>
<feature type="region of interest" description="Disordered" evidence="1">
    <location>
        <begin position="346"/>
        <end position="375"/>
    </location>
</feature>
<keyword evidence="2" id="KW-0812">Transmembrane</keyword>
<feature type="region of interest" description="Disordered" evidence="1">
    <location>
        <begin position="261"/>
        <end position="282"/>
    </location>
</feature>
<comment type="caution">
    <text evidence="3">The sequence shown here is derived from an EMBL/GenBank/DDBJ whole genome shotgun (WGS) entry which is preliminary data.</text>
</comment>
<feature type="compositionally biased region" description="Polar residues" evidence="1">
    <location>
        <begin position="261"/>
        <end position="270"/>
    </location>
</feature>
<sequence length="389" mass="43399">MAARVILIGIGALFSIYCISVVILTFLGLNFAVFHLTNFFLVGFAAIYGVLTPFGISGIIGGYNRKKALLRSFIIQFWLASLILIGISVVSIFLAQSFRNDTIRRCQSDLFFQNNPKSTSCSDKVSSAQRATLIFAIVQGSILILFGIFVLIFGIRECKDILIEEEANSLIAKVDFKENKKEKASSPSNDRYSPTTPLHRNNSSNSNSSYASSNDDGYIDLGRDPNTISNVVPPRYNQEYVYPNGETPITPMPAQYTNIRRQPTNPTRIPSNRIPGSDLSRYPNAVNNVSTNRNPATVTLQATNGNDNYSQRAFTDDVYTSAPPRRPPMNPSRSLSAKKYNNQTNRIPVQYSSQSSPIPTVTTRNGQANNWNAYNDDYNDYNSYNYKYV</sequence>
<organism evidence="3 4">
    <name type="scientific">Dentiscutata erythropus</name>
    <dbReference type="NCBI Taxonomy" id="1348616"/>
    <lineage>
        <taxon>Eukaryota</taxon>
        <taxon>Fungi</taxon>
        <taxon>Fungi incertae sedis</taxon>
        <taxon>Mucoromycota</taxon>
        <taxon>Glomeromycotina</taxon>
        <taxon>Glomeromycetes</taxon>
        <taxon>Diversisporales</taxon>
        <taxon>Gigasporaceae</taxon>
        <taxon>Dentiscutata</taxon>
    </lineage>
</organism>